<dbReference type="Gene3D" id="3.90.850.10">
    <property type="entry name" value="Fumarylacetoacetase-like, C-terminal domain"/>
    <property type="match status" value="1"/>
</dbReference>
<dbReference type="EMBL" id="CP003488">
    <property type="protein sequence ID" value="AFH95868.1"/>
    <property type="molecule type" value="Genomic_DNA"/>
</dbReference>
<dbReference type="Pfam" id="PF01557">
    <property type="entry name" value="FAA_hydrolase"/>
    <property type="match status" value="1"/>
</dbReference>
<dbReference type="InterPro" id="IPR036663">
    <property type="entry name" value="Fumarylacetoacetase_C_sf"/>
</dbReference>
<dbReference type="PATRIC" id="fig|1157951.4.peg.4104"/>
<dbReference type="GeneID" id="93519404"/>
<sequence>MYQHRDWQGALLDFPANKVVCVGSNYAKHIKEMGSAHPEEPVIFIKPETALCDANQPIVIPKDLGSVHHEIELAVLIGMPLKNADEDRVSRSIAGFAVALDLTLRDLQAKFKKAGQPWEKSKAFDGSCPISGFIPVNNFGDPQSAQLSLEINGEIRQSGSTRDMITPILPLISYMSRFFTLRAGDIILTGTPEGVGPLTSGDMLKLSINDHSLTTRVI</sequence>
<reference evidence="3 4" key="1">
    <citation type="journal article" date="2012" name="J. Bacteriol.">
        <title>Complete Genome Sequence of Providencia stuartii Clinical Isolate MRSN 2154.</title>
        <authorList>
            <person name="Clifford R.J."/>
            <person name="Hang J."/>
            <person name="Riley M.C."/>
            <person name="Onmus-Leone F."/>
            <person name="Kuschner R.A."/>
            <person name="Lesho E.P."/>
            <person name="Waterman P.E."/>
        </authorList>
    </citation>
    <scope>NUCLEOTIDE SEQUENCE [LARGE SCALE GENOMIC DNA]</scope>
    <source>
        <strain evidence="3 4">MRSN 2154</strain>
    </source>
</reference>
<dbReference type="PANTHER" id="PTHR11820:SF7">
    <property type="entry name" value="ACYLPYRUVASE FAHD1, MITOCHONDRIAL"/>
    <property type="match status" value="1"/>
</dbReference>
<feature type="domain" description="Fumarylacetoacetase-like C-terminal" evidence="2">
    <location>
        <begin position="18"/>
        <end position="210"/>
    </location>
</feature>
<evidence type="ECO:0000313" key="4">
    <source>
        <dbReference type="Proteomes" id="UP000005012"/>
    </source>
</evidence>
<proteinExistence type="predicted"/>
<organism evidence="3 4">
    <name type="scientific">Providencia stuartii (strain MRSN 2154)</name>
    <dbReference type="NCBI Taxonomy" id="1157951"/>
    <lineage>
        <taxon>Bacteria</taxon>
        <taxon>Pseudomonadati</taxon>
        <taxon>Pseudomonadota</taxon>
        <taxon>Gammaproteobacteria</taxon>
        <taxon>Enterobacterales</taxon>
        <taxon>Morganellaceae</taxon>
        <taxon>Providencia</taxon>
    </lineage>
</organism>
<reference evidence="4" key="2">
    <citation type="submission" date="2012-04" db="EMBL/GenBank/DDBJ databases">
        <title>Complete genome sequence of Providencia stuartii clinical isolate MRSN 2154.</title>
        <authorList>
            <person name="Clifford R.J."/>
            <person name="Hang J."/>
            <person name="Riley M.C."/>
            <person name="Onmus-Leone F."/>
            <person name="Kuschner R.A."/>
            <person name="Lesho E.P."/>
            <person name="Waterman P.E."/>
        </authorList>
    </citation>
    <scope>NUCLEOTIDE SEQUENCE [LARGE SCALE GENOMIC DNA]</scope>
    <source>
        <strain evidence="4">MRSN 2154</strain>
    </source>
</reference>
<dbReference type="PANTHER" id="PTHR11820">
    <property type="entry name" value="ACYLPYRUVASE"/>
    <property type="match status" value="1"/>
</dbReference>
<dbReference type="HOGENOM" id="CLU_028458_5_2_6"/>
<dbReference type="AlphaFoldDB" id="A0A140NT73"/>
<gene>
    <name evidence="3" type="ordered locus">S70_20420</name>
</gene>
<dbReference type="RefSeq" id="WP_004919523.1">
    <property type="nucleotide sequence ID" value="NC_017731.1"/>
</dbReference>
<accession>A0A140NT73</accession>
<evidence type="ECO:0000259" key="2">
    <source>
        <dbReference type="Pfam" id="PF01557"/>
    </source>
</evidence>
<dbReference type="GO" id="GO:0018773">
    <property type="term" value="F:acetylpyruvate hydrolase activity"/>
    <property type="evidence" value="ECO:0007669"/>
    <property type="project" value="TreeGrafter"/>
</dbReference>
<dbReference type="OrthoDB" id="9805307at2"/>
<dbReference type="GO" id="GO:0046872">
    <property type="term" value="F:metal ion binding"/>
    <property type="evidence" value="ECO:0007669"/>
    <property type="project" value="UniProtKB-KW"/>
</dbReference>
<dbReference type="InterPro" id="IPR011234">
    <property type="entry name" value="Fumarylacetoacetase-like_C"/>
</dbReference>
<dbReference type="NCBIfam" id="NF007967">
    <property type="entry name" value="PRK10691.1"/>
    <property type="match status" value="1"/>
</dbReference>
<dbReference type="KEGG" id="psi:S70_20420"/>
<name>A0A140NT73_PROSM</name>
<evidence type="ECO:0000313" key="3">
    <source>
        <dbReference type="EMBL" id="AFH95868.1"/>
    </source>
</evidence>
<protein>
    <recommendedName>
        <fullName evidence="2">Fumarylacetoacetase-like C-terminal domain-containing protein</fullName>
    </recommendedName>
</protein>
<dbReference type="SUPFAM" id="SSF56529">
    <property type="entry name" value="FAH"/>
    <property type="match status" value="1"/>
</dbReference>
<dbReference type="Proteomes" id="UP000005012">
    <property type="component" value="Chromosome"/>
</dbReference>
<evidence type="ECO:0000256" key="1">
    <source>
        <dbReference type="ARBA" id="ARBA00022723"/>
    </source>
</evidence>
<dbReference type="FunFam" id="3.90.850.10:FF:000007">
    <property type="entry name" value="Fumarylacetoacetate hydrolase family protein"/>
    <property type="match status" value="1"/>
</dbReference>
<keyword evidence="1" id="KW-0479">Metal-binding</keyword>